<keyword evidence="3" id="KW-1185">Reference proteome</keyword>
<feature type="transmembrane region" description="Helical" evidence="1">
    <location>
        <begin position="135"/>
        <end position="155"/>
    </location>
</feature>
<evidence type="ECO:0000313" key="2">
    <source>
        <dbReference type="EMBL" id="QMS84316.1"/>
    </source>
</evidence>
<feature type="transmembrane region" description="Helical" evidence="1">
    <location>
        <begin position="103"/>
        <end position="123"/>
    </location>
</feature>
<dbReference type="KEGG" id="xcl:G4Z02_00690"/>
<feature type="transmembrane region" description="Helical" evidence="1">
    <location>
        <begin position="170"/>
        <end position="193"/>
    </location>
</feature>
<keyword evidence="1" id="KW-0812">Transmembrane</keyword>
<dbReference type="Proteomes" id="UP000514720">
    <property type="component" value="Chromosome"/>
</dbReference>
<dbReference type="RefSeq" id="WP_258877927.1">
    <property type="nucleotide sequence ID" value="NZ_CP048914.1"/>
</dbReference>
<dbReference type="InterPro" id="IPR049713">
    <property type="entry name" value="Pr6Pr-like"/>
</dbReference>
<gene>
    <name evidence="2" type="ORF">G4Z02_00690</name>
</gene>
<dbReference type="NCBIfam" id="NF038065">
    <property type="entry name" value="Pr6Pr"/>
    <property type="match status" value="1"/>
</dbReference>
<dbReference type="EMBL" id="CP048914">
    <property type="protein sequence ID" value="QMS84316.1"/>
    <property type="molecule type" value="Genomic_DNA"/>
</dbReference>
<reference evidence="2 3" key="1">
    <citation type="submission" date="2020-02" db="EMBL/GenBank/DDBJ databases">
        <authorList>
            <person name="Zheng R.K."/>
            <person name="Sun C.M."/>
        </authorList>
    </citation>
    <scope>NUCLEOTIDE SEQUENCE [LARGE SCALE GENOMIC DNA]</scope>
    <source>
        <strain evidence="3">zrk13</strain>
    </source>
</reference>
<evidence type="ECO:0000256" key="1">
    <source>
        <dbReference type="SAM" id="Phobius"/>
    </source>
</evidence>
<accession>A0A7L7KQ42</accession>
<keyword evidence="1" id="KW-1133">Transmembrane helix</keyword>
<organism evidence="2 3">
    <name type="scientific">Candidatus Xianfuyuplasma coldseepsis</name>
    <dbReference type="NCBI Taxonomy" id="2782163"/>
    <lineage>
        <taxon>Bacteria</taxon>
        <taxon>Bacillati</taxon>
        <taxon>Mycoplasmatota</taxon>
        <taxon>Mollicutes</taxon>
        <taxon>Candidatus Izemoplasmatales</taxon>
        <taxon>Candidatus Izemoplasmataceae</taxon>
        <taxon>Candidatus Xianfuyuplasma</taxon>
    </lineage>
</organism>
<name>A0A7L7KQ42_9MOLU</name>
<evidence type="ECO:0008006" key="4">
    <source>
        <dbReference type="Google" id="ProtNLM"/>
    </source>
</evidence>
<feature type="transmembrane region" description="Helical" evidence="1">
    <location>
        <begin position="42"/>
        <end position="61"/>
    </location>
</feature>
<feature type="transmembrane region" description="Helical" evidence="1">
    <location>
        <begin position="73"/>
        <end position="91"/>
    </location>
</feature>
<keyword evidence="1" id="KW-0472">Membrane</keyword>
<protein>
    <recommendedName>
        <fullName evidence="4">Integral membrane protein</fullName>
    </recommendedName>
</protein>
<dbReference type="AlphaFoldDB" id="A0A7L7KQ42"/>
<evidence type="ECO:0000313" key="3">
    <source>
        <dbReference type="Proteomes" id="UP000514720"/>
    </source>
</evidence>
<sequence length="199" mass="23276">MKRWWQLGIVIIGTVGLLSYFIDDAFFSELTNPLGAVRLFKYFTIVTSVLAVTYFWMMYSMRLQMRSQSFDHFLGGIVIYETITFVIYAILLEGTYDQSVLDMIGNACLHYINPIVIVAYYIYYRKQYLFEQKDIISWFIYPILYLIFVLTHGLITNDYLYPFFQVTDVGIVGLISMIVILIGVHLVLSIFLVKIVSRR</sequence>
<feature type="transmembrane region" description="Helical" evidence="1">
    <location>
        <begin position="5"/>
        <end position="22"/>
    </location>
</feature>
<proteinExistence type="predicted"/>